<organism evidence="2 3">
    <name type="scientific">Apolygus lucorum</name>
    <name type="common">Small green plant bug</name>
    <name type="synonym">Lygocoris lucorum</name>
    <dbReference type="NCBI Taxonomy" id="248454"/>
    <lineage>
        <taxon>Eukaryota</taxon>
        <taxon>Metazoa</taxon>
        <taxon>Ecdysozoa</taxon>
        <taxon>Arthropoda</taxon>
        <taxon>Hexapoda</taxon>
        <taxon>Insecta</taxon>
        <taxon>Pterygota</taxon>
        <taxon>Neoptera</taxon>
        <taxon>Paraneoptera</taxon>
        <taxon>Hemiptera</taxon>
        <taxon>Heteroptera</taxon>
        <taxon>Panheteroptera</taxon>
        <taxon>Cimicomorpha</taxon>
        <taxon>Miridae</taxon>
        <taxon>Mirini</taxon>
        <taxon>Apolygus</taxon>
    </lineage>
</organism>
<dbReference type="Proteomes" id="UP000466442">
    <property type="component" value="Unassembled WGS sequence"/>
</dbReference>
<comment type="caution">
    <text evidence="2">The sequence shown here is derived from an EMBL/GenBank/DDBJ whole genome shotgun (WGS) entry which is preliminary data.</text>
</comment>
<keyword evidence="1" id="KW-0175">Coiled coil</keyword>
<accession>A0A8S9XW89</accession>
<proteinExistence type="predicted"/>
<name>A0A8S9XW89_APOLU</name>
<protein>
    <submittedName>
        <fullName evidence="2">Uncharacterized protein</fullName>
    </submittedName>
</protein>
<feature type="coiled-coil region" evidence="1">
    <location>
        <begin position="179"/>
        <end position="206"/>
    </location>
</feature>
<dbReference type="AlphaFoldDB" id="A0A8S9XW89"/>
<sequence>MFETRAWSFLRSGDCRDLTSSSAELVSADINKMSRKRAPTTSQMMGGEDIVAWAKAMGYPGADSPEFKANAGRLVTPQLKNMWRHLIKHVRPANEVAHIRRKLVEYKLGFENNTSVNPSISQKKFETVADYEAFLKKSALQAKLTHCDILAEKKQEEIKTQLNTFSHKGEEQQSQKLKEKEQMEKIRLLRAKRESLEQQVATFKQLNTVLDSVKQPNYSFKIGQTSDSWGLEIQRYCSSLERGKEMSMMCEHLGETLKIANSLTFKGRPCSGNKDSRFHLVVEEYYVELGLKFVELQEKYDTLLKQVEAKKQNLISSMTSSGEVSQIALAEVLKTFLDSGNLESIGKRVEMNFLVQWIANNKTRVDSSLNSSYFEERERIAELDNMIDVVQDEISTILSFPTTELRSSLADTVSKMKAEAAAACYTEETMDASVNKILSDLPQLIELIKKIQLTDKKMDLGTHSIQAYVDLKSGLSRSNIVRSLTSLDISLKDSISESTGSTMMKQVGDKVSRDKSRMEVRLNNLTGTLKEIDELLQNIDGHLDCWETGIATDVICNNPDYQDLLKRLKNVVAEK</sequence>
<dbReference type="GO" id="GO:0051225">
    <property type="term" value="P:spindle assembly"/>
    <property type="evidence" value="ECO:0007669"/>
    <property type="project" value="InterPro"/>
</dbReference>
<evidence type="ECO:0000256" key="1">
    <source>
        <dbReference type="SAM" id="Coils"/>
    </source>
</evidence>
<dbReference type="EMBL" id="WIXP02000003">
    <property type="protein sequence ID" value="KAF6213310.1"/>
    <property type="molecule type" value="Genomic_DNA"/>
</dbReference>
<dbReference type="GO" id="GO:0070652">
    <property type="term" value="C:HAUS complex"/>
    <property type="evidence" value="ECO:0007669"/>
    <property type="project" value="InterPro"/>
</dbReference>
<evidence type="ECO:0000313" key="2">
    <source>
        <dbReference type="EMBL" id="KAF6213310.1"/>
    </source>
</evidence>
<keyword evidence="3" id="KW-1185">Reference proteome</keyword>
<reference evidence="2" key="1">
    <citation type="journal article" date="2021" name="Mol. Ecol. Resour.">
        <title>Apolygus lucorum genome provides insights into omnivorousness and mesophyll feeding.</title>
        <authorList>
            <person name="Liu Y."/>
            <person name="Liu H."/>
            <person name="Wang H."/>
            <person name="Huang T."/>
            <person name="Liu B."/>
            <person name="Yang B."/>
            <person name="Yin L."/>
            <person name="Li B."/>
            <person name="Zhang Y."/>
            <person name="Zhang S."/>
            <person name="Jiang F."/>
            <person name="Zhang X."/>
            <person name="Ren Y."/>
            <person name="Wang B."/>
            <person name="Wang S."/>
            <person name="Lu Y."/>
            <person name="Wu K."/>
            <person name="Fan W."/>
            <person name="Wang G."/>
        </authorList>
    </citation>
    <scope>NUCLEOTIDE SEQUENCE</scope>
    <source>
        <strain evidence="2">12Hb</strain>
    </source>
</reference>
<evidence type="ECO:0000313" key="3">
    <source>
        <dbReference type="Proteomes" id="UP000466442"/>
    </source>
</evidence>
<gene>
    <name evidence="2" type="ORF">GE061_011028</name>
</gene>
<dbReference type="OrthoDB" id="8047450at2759"/>